<organism evidence="4 5">
    <name type="scientific">Pseudobutyrivibrio xylanivorans</name>
    <dbReference type="NCBI Taxonomy" id="185007"/>
    <lineage>
        <taxon>Bacteria</taxon>
        <taxon>Bacillati</taxon>
        <taxon>Bacillota</taxon>
        <taxon>Clostridia</taxon>
        <taxon>Lachnospirales</taxon>
        <taxon>Lachnospiraceae</taxon>
        <taxon>Pseudobutyrivibrio</taxon>
    </lineage>
</organism>
<keyword evidence="4" id="KW-0808">Transferase</keyword>
<dbReference type="GO" id="GO:0008483">
    <property type="term" value="F:transaminase activity"/>
    <property type="evidence" value="ECO:0007669"/>
    <property type="project" value="UniProtKB-KW"/>
</dbReference>
<dbReference type="RefSeq" id="WP_151625492.1">
    <property type="nucleotide sequence ID" value="NZ_CP043028.1"/>
</dbReference>
<feature type="active site" description="Proton acceptor" evidence="1">
    <location>
        <position position="219"/>
    </location>
</feature>
<evidence type="ECO:0000256" key="3">
    <source>
        <dbReference type="RuleBase" id="RU004508"/>
    </source>
</evidence>
<dbReference type="OrthoDB" id="9810913at2"/>
<dbReference type="PANTHER" id="PTHR30244:SF34">
    <property type="entry name" value="DTDP-4-AMINO-4,6-DIDEOXYGALACTOSE TRANSAMINASE"/>
    <property type="match status" value="1"/>
</dbReference>
<evidence type="ECO:0000313" key="5">
    <source>
        <dbReference type="Proteomes" id="UP000327030"/>
    </source>
</evidence>
<reference evidence="5" key="1">
    <citation type="submission" date="2019-08" db="EMBL/GenBank/DDBJ databases">
        <title>Complete Genome Sequence of the Polysaccharide-Degrading Rumen Bacterium Pseudobutyrivibrio xylanivorans MA3014.</title>
        <authorList>
            <person name="Palevich N."/>
            <person name="Maclean P.H."/>
            <person name="Kelly W.J."/>
            <person name="Leahy S.C."/>
            <person name="Rakonjac J."/>
            <person name="Attwood G.T."/>
        </authorList>
    </citation>
    <scope>NUCLEOTIDE SEQUENCE [LARGE SCALE GENOMIC DNA]</scope>
    <source>
        <strain evidence="5">MA3014</strain>
    </source>
</reference>
<dbReference type="PIRSF" id="PIRSF000390">
    <property type="entry name" value="PLP_StrS"/>
    <property type="match status" value="1"/>
</dbReference>
<name>A0A5P6VUG4_PSEXY</name>
<dbReference type="Pfam" id="PF01041">
    <property type="entry name" value="DegT_DnrJ_EryC1"/>
    <property type="match status" value="1"/>
</dbReference>
<keyword evidence="4" id="KW-0032">Aminotransferase</keyword>
<proteinExistence type="inferred from homology"/>
<comment type="similarity">
    <text evidence="3">Belongs to the DegT/DnrJ/EryC1 family.</text>
</comment>
<evidence type="ECO:0000313" key="4">
    <source>
        <dbReference type="EMBL" id="QFJ56100.1"/>
    </source>
</evidence>
<dbReference type="GO" id="GO:0030170">
    <property type="term" value="F:pyridoxal phosphate binding"/>
    <property type="evidence" value="ECO:0007669"/>
    <property type="project" value="TreeGrafter"/>
</dbReference>
<dbReference type="InterPro" id="IPR015424">
    <property type="entry name" value="PyrdxlP-dep_Trfase"/>
</dbReference>
<protein>
    <submittedName>
        <fullName evidence="4">Aminotransferase DegT</fullName>
    </submittedName>
</protein>
<dbReference type="InterPro" id="IPR000653">
    <property type="entry name" value="DegT/StrS_aminotransferase"/>
</dbReference>
<dbReference type="AlphaFoldDB" id="A0A5P6VUG4"/>
<accession>A0A5P6VUG4</accession>
<feature type="modified residue" description="N6-(pyridoxal phosphate)lysine" evidence="2">
    <location>
        <position position="219"/>
    </location>
</feature>
<dbReference type="KEGG" id="pxv:FXF36_15010"/>
<dbReference type="CDD" id="cd00616">
    <property type="entry name" value="AHBA_syn"/>
    <property type="match status" value="1"/>
</dbReference>
<sequence>MNKYDFSSDTRFAGLEPLVNKVWLASPTMHGEERTFVDEAFDTNWVTTAGTNINEIEKQVAEYIGVEHAVALSAGTAALHLATKLAGEKVYGQAKPNAGTLAGHKVFCSDVTFDASINPVAYEDGEAVFIDTEYDTWNMSPEALEKAFEIYPDVKLIIVAHLYGTPGKMEEIRRIADEHGALIVEDAAESLGAKYKLSGKWVETGALGSYNCISFNGNKIITGSSGGMFLTNSKEDADKVRKWSTQSREAAPWYQHEEIGYNYRMSNVVAGIVRGQMPHLKDHIELKRAIYERYKAGFEDLPVSMNPYDAERSVPNYWLSCMIIDEDALAPMVRGESDYLWTTEPGKSSPHEILDALAFYGAEGRPIWKPMHMQPIYRNHPFITVEGNGRGKTNAYIAGTGVDVGADIFRRGLCLPSDIKMTEAEQDFIIEVIHSCFE</sequence>
<dbReference type="SUPFAM" id="SSF53383">
    <property type="entry name" value="PLP-dependent transferases"/>
    <property type="match status" value="1"/>
</dbReference>
<dbReference type="Gene3D" id="3.90.1150.10">
    <property type="entry name" value="Aspartate Aminotransferase, domain 1"/>
    <property type="match status" value="1"/>
</dbReference>
<gene>
    <name evidence="4" type="ORF">FXF36_15010</name>
</gene>
<keyword evidence="2 3" id="KW-0663">Pyridoxal phosphate</keyword>
<dbReference type="Gene3D" id="3.40.640.10">
    <property type="entry name" value="Type I PLP-dependent aspartate aminotransferase-like (Major domain)"/>
    <property type="match status" value="1"/>
</dbReference>
<evidence type="ECO:0000256" key="2">
    <source>
        <dbReference type="PIRSR" id="PIRSR000390-2"/>
    </source>
</evidence>
<dbReference type="EMBL" id="CP043028">
    <property type="protein sequence ID" value="QFJ56100.1"/>
    <property type="molecule type" value="Genomic_DNA"/>
</dbReference>
<dbReference type="InterPro" id="IPR015422">
    <property type="entry name" value="PyrdxlP-dep_Trfase_small"/>
</dbReference>
<dbReference type="Proteomes" id="UP000327030">
    <property type="component" value="Chromosome 1"/>
</dbReference>
<dbReference type="PANTHER" id="PTHR30244">
    <property type="entry name" value="TRANSAMINASE"/>
    <property type="match status" value="1"/>
</dbReference>
<dbReference type="GO" id="GO:0000271">
    <property type="term" value="P:polysaccharide biosynthetic process"/>
    <property type="evidence" value="ECO:0007669"/>
    <property type="project" value="TreeGrafter"/>
</dbReference>
<evidence type="ECO:0000256" key="1">
    <source>
        <dbReference type="PIRSR" id="PIRSR000390-1"/>
    </source>
</evidence>
<dbReference type="InterPro" id="IPR015421">
    <property type="entry name" value="PyrdxlP-dep_Trfase_major"/>
</dbReference>